<evidence type="ECO:0000256" key="1">
    <source>
        <dbReference type="ARBA" id="ARBA00023125"/>
    </source>
</evidence>
<dbReference type="GO" id="GO:0000160">
    <property type="term" value="P:phosphorelay signal transduction system"/>
    <property type="evidence" value="ECO:0007669"/>
    <property type="project" value="InterPro"/>
</dbReference>
<accession>A0A446C216</accession>
<dbReference type="OrthoDB" id="8681008at2"/>
<gene>
    <name evidence="3" type="ORF">AGI3411_00085</name>
</gene>
<dbReference type="SUPFAM" id="SSF46894">
    <property type="entry name" value="C-terminal effector domain of the bipartite response regulators"/>
    <property type="match status" value="1"/>
</dbReference>
<keyword evidence="4" id="KW-1185">Reference proteome</keyword>
<dbReference type="Proteomes" id="UP000289184">
    <property type="component" value="Unassembled WGS sequence"/>
</dbReference>
<dbReference type="GO" id="GO:0006355">
    <property type="term" value="P:regulation of DNA-templated transcription"/>
    <property type="evidence" value="ECO:0007669"/>
    <property type="project" value="InterPro"/>
</dbReference>
<dbReference type="InterPro" id="IPR036388">
    <property type="entry name" value="WH-like_DNA-bd_sf"/>
</dbReference>
<keyword evidence="1" id="KW-0238">DNA-binding</keyword>
<dbReference type="InterPro" id="IPR001867">
    <property type="entry name" value="OmpR/PhoB-type_DNA-bd"/>
</dbReference>
<feature type="domain" description="OmpR/PhoB-type" evidence="2">
    <location>
        <begin position="141"/>
        <end position="215"/>
    </location>
</feature>
<organism evidence="3 4">
    <name type="scientific">Achromobacter agilis</name>
    <dbReference type="NCBI Taxonomy" id="1353888"/>
    <lineage>
        <taxon>Bacteria</taxon>
        <taxon>Pseudomonadati</taxon>
        <taxon>Pseudomonadota</taxon>
        <taxon>Betaproteobacteria</taxon>
        <taxon>Burkholderiales</taxon>
        <taxon>Alcaligenaceae</taxon>
        <taxon>Achromobacter</taxon>
    </lineage>
</organism>
<dbReference type="InterPro" id="IPR016032">
    <property type="entry name" value="Sig_transdc_resp-reg_C-effctor"/>
</dbReference>
<name>A0A446C216_9BURK</name>
<evidence type="ECO:0000313" key="4">
    <source>
        <dbReference type="Proteomes" id="UP000289184"/>
    </source>
</evidence>
<dbReference type="AlphaFoldDB" id="A0A446C216"/>
<dbReference type="RefSeq" id="WP_129525482.1">
    <property type="nucleotide sequence ID" value="NZ_UFQB01000001.1"/>
</dbReference>
<protein>
    <recommendedName>
        <fullName evidence="2">OmpR/PhoB-type domain-containing protein</fullName>
    </recommendedName>
</protein>
<reference evidence="3 4" key="1">
    <citation type="submission" date="2018-07" db="EMBL/GenBank/DDBJ databases">
        <authorList>
            <person name="Peeters C."/>
        </authorList>
    </citation>
    <scope>NUCLEOTIDE SEQUENCE [LARGE SCALE GENOMIC DNA]</scope>
    <source>
        <strain evidence="3 4">LMG 3411</strain>
    </source>
</reference>
<proteinExistence type="predicted"/>
<evidence type="ECO:0000259" key="2">
    <source>
        <dbReference type="SMART" id="SM00862"/>
    </source>
</evidence>
<dbReference type="SMART" id="SM00862">
    <property type="entry name" value="Trans_reg_C"/>
    <property type="match status" value="1"/>
</dbReference>
<dbReference type="Gene3D" id="1.10.10.10">
    <property type="entry name" value="Winged helix-like DNA-binding domain superfamily/Winged helix DNA-binding domain"/>
    <property type="match status" value="1"/>
</dbReference>
<dbReference type="EMBL" id="UFQB01000001">
    <property type="protein sequence ID" value="SSW61783.1"/>
    <property type="molecule type" value="Genomic_DNA"/>
</dbReference>
<dbReference type="GO" id="GO:0003677">
    <property type="term" value="F:DNA binding"/>
    <property type="evidence" value="ECO:0007669"/>
    <property type="project" value="UniProtKB-KW"/>
</dbReference>
<sequence length="220" mass="24139">MRQRGNVFVFARDGAARDLIAALRTFQWAVTVFDSLALLHDGLQMQVASALVLVGVWPDVAERAAALRREAPAAALVWQACGATPRERIAALNAGVDACAGGGMEALEWDALLRNLCRRGRRAGSSWRIDLQVRALAGPGGQFLPLTEAECVFFVRLLNAPGHRMRRDELRSKGVSSVREGSRRVDVMVSRLRTKAHRLGIEFPVLAVRGWGYMLLPDGR</sequence>
<evidence type="ECO:0000313" key="3">
    <source>
        <dbReference type="EMBL" id="SSW61783.1"/>
    </source>
</evidence>